<reference evidence="1" key="1">
    <citation type="submission" date="2021-08" db="EMBL/GenBank/DDBJ databases">
        <title>Novel anaerobic bacterium isolated from sea squirt in East Sea, Republic of Korea.</title>
        <authorList>
            <person name="Nguyen T.H."/>
            <person name="Li Z."/>
            <person name="Lee Y.-J."/>
            <person name="Ko J."/>
            <person name="Kim S.-G."/>
        </authorList>
    </citation>
    <scope>NUCLEOTIDE SEQUENCE</scope>
    <source>
        <strain evidence="1">KCTC 25031</strain>
    </source>
</reference>
<keyword evidence="2" id="KW-1185">Reference proteome</keyword>
<sequence length="77" mass="8509">MMTKFTQLAFILAFLALGEGLRWVLGVPVPGSIIGMLCLVLCLEFKVVKLEWVKDASDFLIQNMAFFFIPAGVGLMV</sequence>
<dbReference type="Proteomes" id="UP000826212">
    <property type="component" value="Chromosome"/>
</dbReference>
<accession>A0AC61NCM7</accession>
<proteinExistence type="predicted"/>
<evidence type="ECO:0000313" key="2">
    <source>
        <dbReference type="Proteomes" id="UP000826212"/>
    </source>
</evidence>
<name>A0AC61NCM7_9BACT</name>
<gene>
    <name evidence="1" type="ORF">K4L44_11900</name>
</gene>
<evidence type="ECO:0000313" key="1">
    <source>
        <dbReference type="EMBL" id="QZE13288.1"/>
    </source>
</evidence>
<organism evidence="1 2">
    <name type="scientific">Halosquirtibacter laminarini</name>
    <dbReference type="NCBI Taxonomy" id="3374600"/>
    <lineage>
        <taxon>Bacteria</taxon>
        <taxon>Pseudomonadati</taxon>
        <taxon>Bacteroidota</taxon>
        <taxon>Bacteroidia</taxon>
        <taxon>Marinilabiliales</taxon>
        <taxon>Prolixibacteraceae</taxon>
        <taxon>Halosquirtibacter</taxon>
    </lineage>
</organism>
<dbReference type="EMBL" id="CP081303">
    <property type="protein sequence ID" value="QZE13288.1"/>
    <property type="molecule type" value="Genomic_DNA"/>
</dbReference>
<protein>
    <submittedName>
        <fullName evidence="1">CidA/LrgA family protein</fullName>
    </submittedName>
</protein>